<dbReference type="SUPFAM" id="SSF52540">
    <property type="entry name" value="P-loop containing nucleoside triphosphate hydrolases"/>
    <property type="match status" value="1"/>
</dbReference>
<evidence type="ECO:0000259" key="6">
    <source>
        <dbReference type="PROSITE" id="PS51194"/>
    </source>
</evidence>
<dbReference type="GO" id="GO:0010494">
    <property type="term" value="C:cytoplasmic stress granule"/>
    <property type="evidence" value="ECO:0000318"/>
    <property type="project" value="GO_Central"/>
</dbReference>
<keyword evidence="2" id="KW-0378">Hydrolase</keyword>
<dbReference type="PROSITE" id="PS51192">
    <property type="entry name" value="HELICASE_ATP_BIND_1"/>
    <property type="match status" value="1"/>
</dbReference>
<evidence type="ECO:0000256" key="4">
    <source>
        <dbReference type="ARBA" id="ARBA00022840"/>
    </source>
</evidence>
<evidence type="ECO:0000256" key="2">
    <source>
        <dbReference type="ARBA" id="ARBA00022801"/>
    </source>
</evidence>
<dbReference type="GO" id="GO:0003676">
    <property type="term" value="F:nucleic acid binding"/>
    <property type="evidence" value="ECO:0007669"/>
    <property type="project" value="InterPro"/>
</dbReference>
<dbReference type="Proteomes" id="UP000001542">
    <property type="component" value="Unassembled WGS sequence"/>
</dbReference>
<keyword evidence="8" id="KW-1185">Reference proteome</keyword>
<dbReference type="AlphaFoldDB" id="A2EAH0"/>
<reference evidence="7" key="1">
    <citation type="submission" date="2006-10" db="EMBL/GenBank/DDBJ databases">
        <authorList>
            <person name="Amadeo P."/>
            <person name="Zhao Q."/>
            <person name="Wortman J."/>
            <person name="Fraser-Liggett C."/>
            <person name="Carlton J."/>
        </authorList>
    </citation>
    <scope>NUCLEOTIDE SEQUENCE</scope>
    <source>
        <strain evidence="7">G3</strain>
    </source>
</reference>
<dbReference type="InterPro" id="IPR011545">
    <property type="entry name" value="DEAD/DEAH_box_helicase_dom"/>
</dbReference>
<feature type="domain" description="Helicase ATP-binding" evidence="5">
    <location>
        <begin position="72"/>
        <end position="234"/>
    </location>
</feature>
<dbReference type="GO" id="GO:0004386">
    <property type="term" value="F:helicase activity"/>
    <property type="evidence" value="ECO:0007669"/>
    <property type="project" value="UniProtKB-KW"/>
</dbReference>
<dbReference type="VEuPathDB" id="TrichDB:TVAGG3_0283960"/>
<accession>A2EAH0</accession>
<evidence type="ECO:0000256" key="1">
    <source>
        <dbReference type="ARBA" id="ARBA00022741"/>
    </source>
</evidence>
<dbReference type="InParanoid" id="A2EAH0"/>
<evidence type="ECO:0000313" key="8">
    <source>
        <dbReference type="Proteomes" id="UP000001542"/>
    </source>
</evidence>
<dbReference type="GO" id="GO:0002183">
    <property type="term" value="P:cytoplasmic translational initiation"/>
    <property type="evidence" value="ECO:0000318"/>
    <property type="project" value="GO_Central"/>
</dbReference>
<protein>
    <submittedName>
        <fullName evidence="7">DEAD/DEAH box helicase family protein</fullName>
    </submittedName>
</protein>
<keyword evidence="3 7" id="KW-0347">Helicase</keyword>
<dbReference type="eggNOG" id="KOG0332">
    <property type="taxonomic scope" value="Eukaryota"/>
</dbReference>
<dbReference type="Pfam" id="PF00270">
    <property type="entry name" value="DEAD"/>
    <property type="match status" value="1"/>
</dbReference>
<dbReference type="VEuPathDB" id="TrichDB:TVAG_109810"/>
<evidence type="ECO:0000256" key="3">
    <source>
        <dbReference type="ARBA" id="ARBA00022806"/>
    </source>
</evidence>
<reference evidence="7" key="2">
    <citation type="journal article" date="2007" name="Science">
        <title>Draft genome sequence of the sexually transmitted pathogen Trichomonas vaginalis.</title>
        <authorList>
            <person name="Carlton J.M."/>
            <person name="Hirt R.P."/>
            <person name="Silva J.C."/>
            <person name="Delcher A.L."/>
            <person name="Schatz M."/>
            <person name="Zhao Q."/>
            <person name="Wortman J.R."/>
            <person name="Bidwell S.L."/>
            <person name="Alsmark U.C.M."/>
            <person name="Besteiro S."/>
            <person name="Sicheritz-Ponten T."/>
            <person name="Noel C.J."/>
            <person name="Dacks J.B."/>
            <person name="Foster P.G."/>
            <person name="Simillion C."/>
            <person name="Van de Peer Y."/>
            <person name="Miranda-Saavedra D."/>
            <person name="Barton G.J."/>
            <person name="Westrop G.D."/>
            <person name="Mueller S."/>
            <person name="Dessi D."/>
            <person name="Fiori P.L."/>
            <person name="Ren Q."/>
            <person name="Paulsen I."/>
            <person name="Zhang H."/>
            <person name="Bastida-Corcuera F.D."/>
            <person name="Simoes-Barbosa A."/>
            <person name="Brown M.T."/>
            <person name="Hayes R.D."/>
            <person name="Mukherjee M."/>
            <person name="Okumura C.Y."/>
            <person name="Schneider R."/>
            <person name="Smith A.J."/>
            <person name="Vanacova S."/>
            <person name="Villalvazo M."/>
            <person name="Haas B.J."/>
            <person name="Pertea M."/>
            <person name="Feldblyum T.V."/>
            <person name="Utterback T.R."/>
            <person name="Shu C.L."/>
            <person name="Osoegawa K."/>
            <person name="de Jong P.J."/>
            <person name="Hrdy I."/>
            <person name="Horvathova L."/>
            <person name="Zubacova Z."/>
            <person name="Dolezal P."/>
            <person name="Malik S.B."/>
            <person name="Logsdon J.M. Jr."/>
            <person name="Henze K."/>
            <person name="Gupta A."/>
            <person name="Wang C.C."/>
            <person name="Dunne R.L."/>
            <person name="Upcroft J.A."/>
            <person name="Upcroft P."/>
            <person name="White O."/>
            <person name="Salzberg S.L."/>
            <person name="Tang P."/>
            <person name="Chiu C.-H."/>
            <person name="Lee Y.-S."/>
            <person name="Embley T.M."/>
            <person name="Coombs G.H."/>
            <person name="Mottram J.C."/>
            <person name="Tachezy J."/>
            <person name="Fraser-Liggett C.M."/>
            <person name="Johnson P.J."/>
        </authorList>
    </citation>
    <scope>NUCLEOTIDE SEQUENCE [LARGE SCALE GENOMIC DNA]</scope>
    <source>
        <strain evidence="7">G3</strain>
    </source>
</reference>
<dbReference type="SMR" id="A2EAH0"/>
<proteinExistence type="predicted"/>
<dbReference type="Gene3D" id="3.40.50.300">
    <property type="entry name" value="P-loop containing nucleotide triphosphate hydrolases"/>
    <property type="match status" value="2"/>
</dbReference>
<dbReference type="SMART" id="SM00490">
    <property type="entry name" value="HELICc"/>
    <property type="match status" value="1"/>
</dbReference>
<sequence length="418" mass="48793">MSAPSNLDEFEKQLFFRPHDLKVIQADKTSPYSAPQEWEDLFDYDTYSDLHQKLIDHNFEKPSSIQASSISIATKEDHPSILAQAQNGSGKTLAFVVNALLRVDRNMDKVQIVILVPTQELVDQTEEYFEKLAPEGVTYTKIDKYGISIDEIGHIVIASPGLFFNTAAVVPQLRDIDVFVIDECDEVITNKIYHEDLEKYAGQIKNAQFLLYSATLVDKLNEFINKFRPDIQKIILPQKNVINRTNKHFYIYCKEGTNKIDAIRIMFAYLYQFQTFIFFNTKDYLQRVQKQLEALKLECDWCSGKRTKEERREVVKKFREQKIKVLLTTNLLARGIDIPTCKVVINFDMPRKENRLPDYESYLHRQGRCGRFGKEGKVFNIITNKDDLEMIEYIKKTYSIEITEISPQDVQRFFEKNK</sequence>
<dbReference type="STRING" id="5722.A2EAH0"/>
<dbReference type="PANTHER" id="PTHR47960">
    <property type="entry name" value="DEAD-BOX ATP-DEPENDENT RNA HELICASE 50"/>
    <property type="match status" value="1"/>
</dbReference>
<evidence type="ECO:0000259" key="5">
    <source>
        <dbReference type="PROSITE" id="PS51192"/>
    </source>
</evidence>
<dbReference type="GO" id="GO:0005524">
    <property type="term" value="F:ATP binding"/>
    <property type="evidence" value="ECO:0007669"/>
    <property type="project" value="UniProtKB-KW"/>
</dbReference>
<dbReference type="InterPro" id="IPR001650">
    <property type="entry name" value="Helicase_C-like"/>
</dbReference>
<organism evidence="7 8">
    <name type="scientific">Trichomonas vaginalis (strain ATCC PRA-98 / G3)</name>
    <dbReference type="NCBI Taxonomy" id="412133"/>
    <lineage>
        <taxon>Eukaryota</taxon>
        <taxon>Metamonada</taxon>
        <taxon>Parabasalia</taxon>
        <taxon>Trichomonadida</taxon>
        <taxon>Trichomonadidae</taxon>
        <taxon>Trichomonas</taxon>
    </lineage>
</organism>
<dbReference type="Pfam" id="PF00271">
    <property type="entry name" value="Helicase_C"/>
    <property type="match status" value="1"/>
</dbReference>
<dbReference type="GO" id="GO:0016787">
    <property type="term" value="F:hydrolase activity"/>
    <property type="evidence" value="ECO:0007669"/>
    <property type="project" value="UniProtKB-KW"/>
</dbReference>
<dbReference type="GO" id="GO:0003743">
    <property type="term" value="F:translation initiation factor activity"/>
    <property type="evidence" value="ECO:0000318"/>
    <property type="project" value="GO_Central"/>
</dbReference>
<dbReference type="OMA" id="RVNIYLG"/>
<dbReference type="InterPro" id="IPR027417">
    <property type="entry name" value="P-loop_NTPase"/>
</dbReference>
<feature type="domain" description="Helicase C-terminal" evidence="6">
    <location>
        <begin position="262"/>
        <end position="414"/>
    </location>
</feature>
<dbReference type="PROSITE" id="PS51194">
    <property type="entry name" value="HELICASE_CTER"/>
    <property type="match status" value="1"/>
</dbReference>
<evidence type="ECO:0000313" key="7">
    <source>
        <dbReference type="EMBL" id="EAY10397.1"/>
    </source>
</evidence>
<dbReference type="SMART" id="SM00487">
    <property type="entry name" value="DEXDc"/>
    <property type="match status" value="1"/>
</dbReference>
<gene>
    <name evidence="7" type="ORF">TVAG_109810</name>
</gene>
<keyword evidence="4" id="KW-0067">ATP-binding</keyword>
<dbReference type="InterPro" id="IPR014001">
    <property type="entry name" value="Helicase_ATP-bd"/>
</dbReference>
<keyword evidence="1" id="KW-0547">Nucleotide-binding</keyword>
<dbReference type="CDD" id="cd18787">
    <property type="entry name" value="SF2_C_DEAD"/>
    <property type="match status" value="1"/>
</dbReference>
<name>A2EAH0_TRIV3</name>
<dbReference type="EMBL" id="DS113339">
    <property type="protein sequence ID" value="EAY10397.1"/>
    <property type="molecule type" value="Genomic_DNA"/>
</dbReference>